<reference evidence="2" key="1">
    <citation type="submission" date="2021-01" db="UniProtKB">
        <authorList>
            <consortium name="EnsemblPlants"/>
        </authorList>
    </citation>
    <scope>IDENTIFICATION</scope>
</reference>
<dbReference type="PANTHER" id="PTHR33237">
    <property type="entry name" value="F2P16.13 PROTEIN-RELATED"/>
    <property type="match status" value="1"/>
</dbReference>
<feature type="region of interest" description="Disordered" evidence="1">
    <location>
        <begin position="105"/>
        <end position="126"/>
    </location>
</feature>
<evidence type="ECO:0000256" key="1">
    <source>
        <dbReference type="SAM" id="MobiDB-lite"/>
    </source>
</evidence>
<organism evidence="2 3">
    <name type="scientific">Kalanchoe fedtschenkoi</name>
    <name type="common">Lavender scallops</name>
    <name type="synonym">South American air plant</name>
    <dbReference type="NCBI Taxonomy" id="63787"/>
    <lineage>
        <taxon>Eukaryota</taxon>
        <taxon>Viridiplantae</taxon>
        <taxon>Streptophyta</taxon>
        <taxon>Embryophyta</taxon>
        <taxon>Tracheophyta</taxon>
        <taxon>Spermatophyta</taxon>
        <taxon>Magnoliopsida</taxon>
        <taxon>eudicotyledons</taxon>
        <taxon>Gunneridae</taxon>
        <taxon>Pentapetalae</taxon>
        <taxon>Saxifragales</taxon>
        <taxon>Crassulaceae</taxon>
        <taxon>Kalanchoe</taxon>
    </lineage>
</organism>
<accession>A0A7N0VBG5</accession>
<dbReference type="AlphaFoldDB" id="A0A7N0VBG5"/>
<dbReference type="Proteomes" id="UP000594263">
    <property type="component" value="Unplaced"/>
</dbReference>
<feature type="region of interest" description="Disordered" evidence="1">
    <location>
        <begin position="1"/>
        <end position="25"/>
    </location>
</feature>
<evidence type="ECO:0000313" key="2">
    <source>
        <dbReference type="EnsemblPlants" id="Kaladp0478s0001.1.v1.1.CDS.1"/>
    </source>
</evidence>
<feature type="compositionally biased region" description="Pro residues" evidence="1">
    <location>
        <begin position="109"/>
        <end position="118"/>
    </location>
</feature>
<dbReference type="EnsemblPlants" id="Kaladp0478s0001.1.v1.1">
    <property type="protein sequence ID" value="Kaladp0478s0001.1.v1.1.CDS.1"/>
    <property type="gene ID" value="Kaladp0478s0001.v1.1"/>
</dbReference>
<evidence type="ECO:0000313" key="3">
    <source>
        <dbReference type="Proteomes" id="UP000594263"/>
    </source>
</evidence>
<feature type="compositionally biased region" description="Polar residues" evidence="1">
    <location>
        <begin position="1"/>
        <end position="20"/>
    </location>
</feature>
<protein>
    <submittedName>
        <fullName evidence="2">Uncharacterized protein</fullName>
    </submittedName>
</protein>
<sequence length="126" mass="13782">MTGFSASSCFSPAHTSTTRAHQPPSPALRRLSFLAALLASLTHLAAKLKHLKPRGSKAMRMVHGRNSSAVEMGQDEALWQRAILMGDKCQPLDFSGVIYYDESGQQIPQMPPRSPRSPLPGYLHAQ</sequence>
<dbReference type="Gramene" id="Kaladp0478s0001.1.v1.1">
    <property type="protein sequence ID" value="Kaladp0478s0001.1.v1.1.CDS.1"/>
    <property type="gene ID" value="Kaladp0478s0001.v1.1"/>
</dbReference>
<dbReference type="PANTHER" id="PTHR33237:SF21">
    <property type="entry name" value="TRANSMEMBRANE PROTEIN"/>
    <property type="match status" value="1"/>
</dbReference>
<keyword evidence="3" id="KW-1185">Reference proteome</keyword>
<proteinExistence type="predicted"/>
<name>A0A7N0VBG5_KALFE</name>